<keyword evidence="3" id="KW-0106">Calcium</keyword>
<keyword evidence="2" id="KW-0677">Repeat</keyword>
<dbReference type="InterPro" id="IPR039647">
    <property type="entry name" value="EF_hand_pair_protein_CML-like"/>
</dbReference>
<dbReference type="InterPro" id="IPR002048">
    <property type="entry name" value="EF_hand_dom"/>
</dbReference>
<proteinExistence type="predicted"/>
<reference evidence="6 7" key="1">
    <citation type="journal article" date="2018" name="Nat. Ecol. Evol.">
        <title>Genomic signatures of mitonuclear coevolution across populations of Tigriopus californicus.</title>
        <authorList>
            <person name="Barreto F.S."/>
            <person name="Watson E.T."/>
            <person name="Lima T.G."/>
            <person name="Willett C.S."/>
            <person name="Edmands S."/>
            <person name="Li W."/>
            <person name="Burton R.S."/>
        </authorList>
    </citation>
    <scope>NUCLEOTIDE SEQUENCE [LARGE SCALE GENOMIC DNA]</scope>
    <source>
        <strain evidence="6 7">San Diego</strain>
    </source>
</reference>
<evidence type="ECO:0000256" key="3">
    <source>
        <dbReference type="ARBA" id="ARBA00022837"/>
    </source>
</evidence>
<sequence>MSSSSRSSLHQALGKSALIQLIERQRKQLSESEKMELSRKVESSCNRFDQKGKGRLSVDDLYNVVRLQNKIDTTKDDIRSLVQDLDMDRDQTISIEDFVYMPILSEAVFAAMDKNKDGLVSKGELKMAQKTMTMKELKEIIDSIDENSDGLLTYEEIKAMSKQAYSKKNSKRSRDQDAKSKSKSKSRSRNRTSRDKSNSKHIFAIMSASNILGTPAVKQVLTRLHKSEHEENQLSEKIQKNCVQFDHSKTGALTEDEFFNVIKTQNKIPIEKDELKTILEPLPRTKEGKIKITDFFSIDIHSPSAFNTLDRNKDGFISKGELKLSKKSVPLKDIEQCIKDNDLDKDGVLNLDEFQKSGETARKK</sequence>
<dbReference type="GO" id="GO:0005509">
    <property type="term" value="F:calcium ion binding"/>
    <property type="evidence" value="ECO:0007669"/>
    <property type="project" value="InterPro"/>
</dbReference>
<feature type="domain" description="EF-hand" evidence="5">
    <location>
        <begin position="73"/>
        <end position="108"/>
    </location>
</feature>
<evidence type="ECO:0000256" key="1">
    <source>
        <dbReference type="ARBA" id="ARBA00022723"/>
    </source>
</evidence>
<dbReference type="PROSITE" id="PS00018">
    <property type="entry name" value="EF_HAND_1"/>
    <property type="match status" value="3"/>
</dbReference>
<dbReference type="SMART" id="SM00054">
    <property type="entry name" value="EFh"/>
    <property type="match status" value="7"/>
</dbReference>
<dbReference type="Pfam" id="PF13499">
    <property type="entry name" value="EF-hand_7"/>
    <property type="match status" value="3"/>
</dbReference>
<dbReference type="EMBL" id="VCGU01000458">
    <property type="protein sequence ID" value="TRY62591.1"/>
    <property type="molecule type" value="Genomic_DNA"/>
</dbReference>
<accession>A0A553NAX1</accession>
<evidence type="ECO:0000313" key="7">
    <source>
        <dbReference type="Proteomes" id="UP000318571"/>
    </source>
</evidence>
<dbReference type="InterPro" id="IPR011992">
    <property type="entry name" value="EF-hand-dom_pair"/>
</dbReference>
<dbReference type="AlphaFoldDB" id="A0A553NAX1"/>
<feature type="domain" description="EF-hand" evidence="5">
    <location>
        <begin position="132"/>
        <end position="167"/>
    </location>
</feature>
<dbReference type="PANTHER" id="PTHR10891">
    <property type="entry name" value="EF-HAND CALCIUM-BINDING DOMAIN CONTAINING PROTEIN"/>
    <property type="match status" value="1"/>
</dbReference>
<dbReference type="Proteomes" id="UP000318571">
    <property type="component" value="Chromosome 10"/>
</dbReference>
<evidence type="ECO:0000256" key="2">
    <source>
        <dbReference type="ARBA" id="ARBA00022737"/>
    </source>
</evidence>
<gene>
    <name evidence="6" type="ORF">TCAL_05758</name>
</gene>
<dbReference type="CDD" id="cd00051">
    <property type="entry name" value="EFh"/>
    <property type="match status" value="2"/>
</dbReference>
<evidence type="ECO:0000256" key="4">
    <source>
        <dbReference type="SAM" id="MobiDB-lite"/>
    </source>
</evidence>
<keyword evidence="7" id="KW-1185">Reference proteome</keyword>
<comment type="caution">
    <text evidence="6">The sequence shown here is derived from an EMBL/GenBank/DDBJ whole genome shotgun (WGS) entry which is preliminary data.</text>
</comment>
<protein>
    <recommendedName>
        <fullName evidence="5">EF-hand domain-containing protein</fullName>
    </recommendedName>
</protein>
<dbReference type="SUPFAM" id="SSF47473">
    <property type="entry name" value="EF-hand"/>
    <property type="match status" value="2"/>
</dbReference>
<feature type="domain" description="EF-hand" evidence="5">
    <location>
        <begin position="329"/>
        <end position="364"/>
    </location>
</feature>
<evidence type="ECO:0000259" key="5">
    <source>
        <dbReference type="PROSITE" id="PS50222"/>
    </source>
</evidence>
<evidence type="ECO:0000313" key="6">
    <source>
        <dbReference type="EMBL" id="TRY62591.1"/>
    </source>
</evidence>
<dbReference type="PROSITE" id="PS50222">
    <property type="entry name" value="EF_HAND_2"/>
    <property type="match status" value="3"/>
</dbReference>
<organism evidence="6 7">
    <name type="scientific">Tigriopus californicus</name>
    <name type="common">Marine copepod</name>
    <dbReference type="NCBI Taxonomy" id="6832"/>
    <lineage>
        <taxon>Eukaryota</taxon>
        <taxon>Metazoa</taxon>
        <taxon>Ecdysozoa</taxon>
        <taxon>Arthropoda</taxon>
        <taxon>Crustacea</taxon>
        <taxon>Multicrustacea</taxon>
        <taxon>Hexanauplia</taxon>
        <taxon>Copepoda</taxon>
        <taxon>Harpacticoida</taxon>
        <taxon>Harpacticidae</taxon>
        <taxon>Tigriopus</taxon>
    </lineage>
</organism>
<dbReference type="InterPro" id="IPR018247">
    <property type="entry name" value="EF_Hand_1_Ca_BS"/>
</dbReference>
<dbReference type="Gene3D" id="1.10.238.10">
    <property type="entry name" value="EF-hand"/>
    <property type="match status" value="4"/>
</dbReference>
<dbReference type="STRING" id="6832.A0A553NAX1"/>
<keyword evidence="1" id="KW-0479">Metal-binding</keyword>
<name>A0A553NAX1_TIGCA</name>
<feature type="compositionally biased region" description="Basic residues" evidence="4">
    <location>
        <begin position="181"/>
        <end position="191"/>
    </location>
</feature>
<feature type="region of interest" description="Disordered" evidence="4">
    <location>
        <begin position="163"/>
        <end position="200"/>
    </location>
</feature>